<feature type="binding site" evidence="15">
    <location>
        <position position="484"/>
    </location>
    <ligand>
        <name>Mg(2+)</name>
        <dbReference type="ChEBI" id="CHEBI:18420"/>
        <note>shared with alpha subunit</note>
    </ligand>
</feature>
<evidence type="ECO:0000256" key="8">
    <source>
        <dbReference type="ARBA" id="ARBA00022741"/>
    </source>
</evidence>
<dbReference type="InterPro" id="IPR036690">
    <property type="entry name" value="Fdx_antiC-bd_sf"/>
</dbReference>
<evidence type="ECO:0000256" key="2">
    <source>
        <dbReference type="ARBA" id="ARBA00008653"/>
    </source>
</evidence>
<dbReference type="PROSITE" id="PS50886">
    <property type="entry name" value="TRBD"/>
    <property type="match status" value="1"/>
</dbReference>
<dbReference type="SMART" id="SM00873">
    <property type="entry name" value="B3_4"/>
    <property type="match status" value="1"/>
</dbReference>
<dbReference type="SMART" id="SM00896">
    <property type="entry name" value="FDX-ACB"/>
    <property type="match status" value="1"/>
</dbReference>
<keyword evidence="12 15" id="KW-0648">Protein biosynthesis</keyword>
<keyword evidence="10 15" id="KW-0460">Magnesium</keyword>
<comment type="similarity">
    <text evidence="2 15">Belongs to the phenylalanyl-tRNA synthetase beta subunit family. Type 1 subfamily.</text>
</comment>
<dbReference type="NCBIfam" id="TIGR00472">
    <property type="entry name" value="pheT_bact"/>
    <property type="match status" value="1"/>
</dbReference>
<gene>
    <name evidence="15" type="primary">pheT</name>
    <name evidence="20" type="ORF">HMPREF3293_02676</name>
</gene>
<name>A0A136Q265_9FIRM</name>
<evidence type="ECO:0000256" key="13">
    <source>
        <dbReference type="ARBA" id="ARBA00023146"/>
    </source>
</evidence>
<dbReference type="Pfam" id="PF03484">
    <property type="entry name" value="B5"/>
    <property type="match status" value="1"/>
</dbReference>
<dbReference type="GO" id="GO:0004826">
    <property type="term" value="F:phenylalanine-tRNA ligase activity"/>
    <property type="evidence" value="ECO:0007669"/>
    <property type="project" value="UniProtKB-UniRule"/>
</dbReference>
<evidence type="ECO:0000256" key="14">
    <source>
        <dbReference type="ARBA" id="ARBA00049255"/>
    </source>
</evidence>
<evidence type="ECO:0000256" key="11">
    <source>
        <dbReference type="ARBA" id="ARBA00022884"/>
    </source>
</evidence>
<evidence type="ECO:0000259" key="17">
    <source>
        <dbReference type="PROSITE" id="PS50886"/>
    </source>
</evidence>
<dbReference type="Gene3D" id="3.30.70.380">
    <property type="entry name" value="Ferrodoxin-fold anticodon-binding domain"/>
    <property type="match status" value="1"/>
</dbReference>
<comment type="cofactor">
    <cofactor evidence="15">
        <name>Mg(2+)</name>
        <dbReference type="ChEBI" id="CHEBI:18420"/>
    </cofactor>
    <text evidence="15">Binds 2 magnesium ions per tetramer.</text>
</comment>
<dbReference type="PROSITE" id="PS51447">
    <property type="entry name" value="FDX_ACB"/>
    <property type="match status" value="1"/>
</dbReference>
<evidence type="ECO:0000256" key="9">
    <source>
        <dbReference type="ARBA" id="ARBA00022840"/>
    </source>
</evidence>
<reference evidence="20 21" key="1">
    <citation type="submission" date="2016-02" db="EMBL/GenBank/DDBJ databases">
        <authorList>
            <person name="Wen L."/>
            <person name="He K."/>
            <person name="Yang H."/>
        </authorList>
    </citation>
    <scope>NUCLEOTIDE SEQUENCE [LARGE SCALE GENOMIC DNA]</scope>
    <source>
        <strain evidence="20 21">DSM 22607</strain>
    </source>
</reference>
<dbReference type="GO" id="GO:0009328">
    <property type="term" value="C:phenylalanine-tRNA ligase complex"/>
    <property type="evidence" value="ECO:0007669"/>
    <property type="project" value="TreeGrafter"/>
</dbReference>
<dbReference type="AlphaFoldDB" id="A0A136Q265"/>
<dbReference type="InterPro" id="IPR004532">
    <property type="entry name" value="Phe-tRNA-ligase_IIc_bsu_bact"/>
</dbReference>
<keyword evidence="8 15" id="KW-0547">Nucleotide-binding</keyword>
<dbReference type="Pfam" id="PF03147">
    <property type="entry name" value="FDX-ACB"/>
    <property type="match status" value="1"/>
</dbReference>
<comment type="subunit">
    <text evidence="3 15">Tetramer of two alpha and two beta subunits.</text>
</comment>
<dbReference type="FunFam" id="3.50.40.10:FF:000001">
    <property type="entry name" value="Phenylalanine--tRNA ligase beta subunit"/>
    <property type="match status" value="1"/>
</dbReference>
<dbReference type="InterPro" id="IPR005146">
    <property type="entry name" value="B3/B4_tRNA-bd"/>
</dbReference>
<dbReference type="PANTHER" id="PTHR10947:SF0">
    <property type="entry name" value="PHENYLALANINE--TRNA LIGASE BETA SUBUNIT"/>
    <property type="match status" value="1"/>
</dbReference>
<feature type="binding site" evidence="15">
    <location>
        <position position="488"/>
    </location>
    <ligand>
        <name>Mg(2+)</name>
        <dbReference type="ChEBI" id="CHEBI:18420"/>
        <note>shared with alpha subunit</note>
    </ligand>
</feature>
<evidence type="ECO:0000256" key="4">
    <source>
        <dbReference type="ARBA" id="ARBA00022490"/>
    </source>
</evidence>
<dbReference type="Proteomes" id="UP000070366">
    <property type="component" value="Unassembled WGS sequence"/>
</dbReference>
<evidence type="ECO:0000256" key="3">
    <source>
        <dbReference type="ARBA" id="ARBA00011209"/>
    </source>
</evidence>
<dbReference type="FunFam" id="3.30.70.380:FF:000001">
    <property type="entry name" value="Phenylalanine--tRNA ligase beta subunit"/>
    <property type="match status" value="1"/>
</dbReference>
<organism evidence="20 21">
    <name type="scientific">Christensenella minuta</name>
    <dbReference type="NCBI Taxonomy" id="626937"/>
    <lineage>
        <taxon>Bacteria</taxon>
        <taxon>Bacillati</taxon>
        <taxon>Bacillota</taxon>
        <taxon>Clostridia</taxon>
        <taxon>Christensenellales</taxon>
        <taxon>Christensenellaceae</taxon>
        <taxon>Christensenella</taxon>
    </lineage>
</organism>
<evidence type="ECO:0000259" key="19">
    <source>
        <dbReference type="PROSITE" id="PS51483"/>
    </source>
</evidence>
<dbReference type="Pfam" id="PF01588">
    <property type="entry name" value="tRNA_bind"/>
    <property type="match status" value="1"/>
</dbReference>
<keyword evidence="7 15" id="KW-0479">Metal-binding</keyword>
<feature type="binding site" evidence="15">
    <location>
        <position position="478"/>
    </location>
    <ligand>
        <name>Mg(2+)</name>
        <dbReference type="ChEBI" id="CHEBI:18420"/>
        <note>shared with alpha subunit</note>
    </ligand>
</feature>
<keyword evidence="11 16" id="KW-0694">RNA-binding</keyword>
<evidence type="ECO:0000259" key="18">
    <source>
        <dbReference type="PROSITE" id="PS51447"/>
    </source>
</evidence>
<dbReference type="NCBIfam" id="NF045760">
    <property type="entry name" value="YtpR"/>
    <property type="match status" value="1"/>
</dbReference>
<dbReference type="InterPro" id="IPR045060">
    <property type="entry name" value="Phe-tRNA-ligase_IIc_bsu"/>
</dbReference>
<evidence type="ECO:0000256" key="6">
    <source>
        <dbReference type="ARBA" id="ARBA00022598"/>
    </source>
</evidence>
<dbReference type="SUPFAM" id="SSF55681">
    <property type="entry name" value="Class II aaRS and biotin synthetases"/>
    <property type="match status" value="1"/>
</dbReference>
<dbReference type="SUPFAM" id="SSF50249">
    <property type="entry name" value="Nucleic acid-binding proteins"/>
    <property type="match status" value="1"/>
</dbReference>
<dbReference type="GO" id="GO:0140096">
    <property type="term" value="F:catalytic activity, acting on a protein"/>
    <property type="evidence" value="ECO:0007669"/>
    <property type="project" value="UniProtKB-ARBA"/>
</dbReference>
<feature type="domain" description="B5" evidence="19">
    <location>
        <begin position="425"/>
        <end position="500"/>
    </location>
</feature>
<keyword evidence="13 15" id="KW-0030">Aminoacyl-tRNA synthetase</keyword>
<keyword evidence="4 15" id="KW-0963">Cytoplasm</keyword>
<evidence type="ECO:0000313" key="21">
    <source>
        <dbReference type="Proteomes" id="UP000070366"/>
    </source>
</evidence>
<dbReference type="InterPro" id="IPR020825">
    <property type="entry name" value="Phe-tRNA_synthase-like_B3/B4"/>
</dbReference>
<dbReference type="Pfam" id="PF03483">
    <property type="entry name" value="B3_4"/>
    <property type="match status" value="1"/>
</dbReference>
<dbReference type="InterPro" id="IPR005121">
    <property type="entry name" value="Fdx_antiC-bd"/>
</dbReference>
<evidence type="ECO:0000256" key="5">
    <source>
        <dbReference type="ARBA" id="ARBA00022555"/>
    </source>
</evidence>
<dbReference type="SUPFAM" id="SSF46955">
    <property type="entry name" value="Putative DNA-binding domain"/>
    <property type="match status" value="1"/>
</dbReference>
<dbReference type="KEGG" id="cmiu:B1H56_07645"/>
<evidence type="ECO:0000256" key="1">
    <source>
        <dbReference type="ARBA" id="ARBA00004496"/>
    </source>
</evidence>
<evidence type="ECO:0000313" key="20">
    <source>
        <dbReference type="EMBL" id="KXK64596.1"/>
    </source>
</evidence>
<dbReference type="EMBL" id="LSZW01000064">
    <property type="protein sequence ID" value="KXK64596.1"/>
    <property type="molecule type" value="Genomic_DNA"/>
</dbReference>
<dbReference type="GO" id="GO:0000049">
    <property type="term" value="F:tRNA binding"/>
    <property type="evidence" value="ECO:0007669"/>
    <property type="project" value="UniProtKB-UniRule"/>
</dbReference>
<dbReference type="SMART" id="SM00874">
    <property type="entry name" value="B5"/>
    <property type="match status" value="1"/>
</dbReference>
<comment type="caution">
    <text evidence="20">The sequence shown here is derived from an EMBL/GenBank/DDBJ whole genome shotgun (WGS) entry which is preliminary data.</text>
</comment>
<accession>A0A136Q265</accession>
<dbReference type="SUPFAM" id="SSF56037">
    <property type="entry name" value="PheT/TilS domain"/>
    <property type="match status" value="1"/>
</dbReference>
<evidence type="ECO:0000256" key="12">
    <source>
        <dbReference type="ARBA" id="ARBA00022917"/>
    </source>
</evidence>
<protein>
    <recommendedName>
        <fullName evidence="15">Phenylalanine--tRNA ligase beta subunit</fullName>
        <ecNumber evidence="15">6.1.1.20</ecNumber>
    </recommendedName>
    <alternativeName>
        <fullName evidence="15">Phenylalanyl-tRNA synthetase beta subunit</fullName>
        <shortName evidence="15">PheRS</shortName>
    </alternativeName>
</protein>
<keyword evidence="6 15" id="KW-0436">Ligase</keyword>
<dbReference type="GO" id="GO:0016740">
    <property type="term" value="F:transferase activity"/>
    <property type="evidence" value="ECO:0007669"/>
    <property type="project" value="UniProtKB-ARBA"/>
</dbReference>
<feature type="domain" description="FDX-ACB" evidence="18">
    <location>
        <begin position="714"/>
        <end position="807"/>
    </location>
</feature>
<feature type="binding site" evidence="15">
    <location>
        <position position="487"/>
    </location>
    <ligand>
        <name>Mg(2+)</name>
        <dbReference type="ChEBI" id="CHEBI:18420"/>
        <note>shared with alpha subunit</note>
    </ligand>
</feature>
<dbReference type="Gene3D" id="2.40.50.140">
    <property type="entry name" value="Nucleic acid-binding proteins"/>
    <property type="match status" value="1"/>
</dbReference>
<dbReference type="SUPFAM" id="SSF54991">
    <property type="entry name" value="Anticodon-binding domain of PheRS"/>
    <property type="match status" value="1"/>
</dbReference>
<dbReference type="InterPro" id="IPR005147">
    <property type="entry name" value="tRNA_synthase_B5-dom"/>
</dbReference>
<evidence type="ECO:0000256" key="16">
    <source>
        <dbReference type="PROSITE-ProRule" id="PRU00209"/>
    </source>
</evidence>
<dbReference type="PANTHER" id="PTHR10947">
    <property type="entry name" value="PHENYLALANYL-TRNA SYNTHETASE BETA CHAIN AND LEUCINE-RICH REPEAT-CONTAINING PROTEIN 47"/>
    <property type="match status" value="1"/>
</dbReference>
<dbReference type="OrthoDB" id="9805455at2"/>
<keyword evidence="9 15" id="KW-0067">ATP-binding</keyword>
<dbReference type="HAMAP" id="MF_00283">
    <property type="entry name" value="Phe_tRNA_synth_beta1"/>
    <property type="match status" value="1"/>
</dbReference>
<dbReference type="GO" id="GO:0006432">
    <property type="term" value="P:phenylalanyl-tRNA aminoacylation"/>
    <property type="evidence" value="ECO:0007669"/>
    <property type="project" value="UniProtKB-UniRule"/>
</dbReference>
<dbReference type="STRING" id="626937.HMPREF3293_02676"/>
<comment type="catalytic activity">
    <reaction evidence="14 15">
        <text>tRNA(Phe) + L-phenylalanine + ATP = L-phenylalanyl-tRNA(Phe) + AMP + diphosphate + H(+)</text>
        <dbReference type="Rhea" id="RHEA:19413"/>
        <dbReference type="Rhea" id="RHEA-COMP:9668"/>
        <dbReference type="Rhea" id="RHEA-COMP:9699"/>
        <dbReference type="ChEBI" id="CHEBI:15378"/>
        <dbReference type="ChEBI" id="CHEBI:30616"/>
        <dbReference type="ChEBI" id="CHEBI:33019"/>
        <dbReference type="ChEBI" id="CHEBI:58095"/>
        <dbReference type="ChEBI" id="CHEBI:78442"/>
        <dbReference type="ChEBI" id="CHEBI:78531"/>
        <dbReference type="ChEBI" id="CHEBI:456215"/>
        <dbReference type="EC" id="6.1.1.20"/>
    </reaction>
</comment>
<dbReference type="InterPro" id="IPR045864">
    <property type="entry name" value="aa-tRNA-synth_II/BPL/LPL"/>
</dbReference>
<comment type="subcellular location">
    <subcellularLocation>
        <location evidence="1 15">Cytoplasm</location>
    </subcellularLocation>
</comment>
<dbReference type="Gene3D" id="3.30.930.10">
    <property type="entry name" value="Bira Bifunctional Protein, Domain 2"/>
    <property type="match status" value="1"/>
</dbReference>
<dbReference type="InterPro" id="IPR012340">
    <property type="entry name" value="NA-bd_OB-fold"/>
</dbReference>
<evidence type="ECO:0000256" key="10">
    <source>
        <dbReference type="ARBA" id="ARBA00022842"/>
    </source>
</evidence>
<dbReference type="InterPro" id="IPR002547">
    <property type="entry name" value="tRNA-bd_dom"/>
</dbReference>
<dbReference type="InterPro" id="IPR009061">
    <property type="entry name" value="DNA-bd_dom_put_sf"/>
</dbReference>
<sequence>MERTDCFRIETHRKRIRYMLAPYRWICDYADVKSDPYTLADKMVMTGNGVEEVVELGGNIRNVVVGRIEKITKHPDADKLQICMIDVGDEDLLQIVTGADNVFEGACVPVAKAPAMLPAGPIKKGRLRGVESFGMLCSGGELNLKEEDYPGAGVNGIMILAGEPAVGMDIRELLHLSGTVIDFEVGANRPDCLSMIGTAREASAADQVAFRLPEVKYEEHETKTEELVSVKIKAPDLCTRYIAAAVTDVKIEPSPEWIKLRLREAGIRPINNIVDITNFVMLETGQPMHAFDASKIRGGEIIVRRAENGEKMKTLDDKERTFTENMLLICDQEGPIGVAGVMGGLDSEITDETKTVVFESAKFMYGNIRQTSRGLGLSTESSMRFSKGVDAVTTMFAMQRALTLVSELGAGKVANGMIDVLNEDLKQKVIKVNAARINAKLGTDIPAKEMQQYLNRVFIQTGIIGDELVCTIPAFRSDIYGTADIAEEVARIYGYDNIPETDALTSLRRGRVSEFEAKTDVLKDYLKDMGFLECVTYSFTGPQDYAKIGADVPESVKIINPLGDDSSLMRTTLVPHMLSAVALNQNRKNENVQLFEVSRGYFPQEGEPLPHEVPMIVLAQTGSKDFFDMKGILENIVRLTAGAEIRCGRADEPWLHPGISADIFVGAEKIGVMGSVHPDTMKVFGMPERAVIAQVDLEKLYALAKPETKFKALPKFPAATRDLAVIVDTDIGAGDLMAAMKEAGGKRVEKVELFDVFSGAQTGAGKKSVAYAITMRSPEGTMRDEEVDAVMKKILKVLEKDFGAQLRQ</sequence>
<evidence type="ECO:0000256" key="7">
    <source>
        <dbReference type="ARBA" id="ARBA00022723"/>
    </source>
</evidence>
<evidence type="ECO:0000256" key="15">
    <source>
        <dbReference type="HAMAP-Rule" id="MF_00283"/>
    </source>
</evidence>
<dbReference type="CDD" id="cd00769">
    <property type="entry name" value="PheRS_beta_core"/>
    <property type="match status" value="1"/>
</dbReference>
<keyword evidence="21" id="KW-1185">Reference proteome</keyword>
<dbReference type="GO" id="GO:0005524">
    <property type="term" value="F:ATP binding"/>
    <property type="evidence" value="ECO:0007669"/>
    <property type="project" value="UniProtKB-UniRule"/>
</dbReference>
<feature type="domain" description="TRNA-binding" evidence="17">
    <location>
        <begin position="57"/>
        <end position="171"/>
    </location>
</feature>
<dbReference type="InterPro" id="IPR041616">
    <property type="entry name" value="PheRS_beta_core"/>
</dbReference>
<dbReference type="EC" id="6.1.1.20" evidence="15"/>
<dbReference type="InterPro" id="IPR033714">
    <property type="entry name" value="tRNA_bind_bactPheRS"/>
</dbReference>
<dbReference type="GO" id="GO:0000287">
    <property type="term" value="F:magnesium ion binding"/>
    <property type="evidence" value="ECO:0007669"/>
    <property type="project" value="UniProtKB-UniRule"/>
</dbReference>
<dbReference type="PATRIC" id="fig|626937.4.peg.2637"/>
<dbReference type="Gene3D" id="3.30.56.10">
    <property type="match status" value="2"/>
</dbReference>
<dbReference type="CDD" id="cd02796">
    <property type="entry name" value="tRNA_bind_bactPheRS"/>
    <property type="match status" value="1"/>
</dbReference>
<dbReference type="Gene3D" id="3.50.40.10">
    <property type="entry name" value="Phenylalanyl-trna Synthetase, Chain B, domain 3"/>
    <property type="match status" value="1"/>
</dbReference>
<dbReference type="Pfam" id="PF17759">
    <property type="entry name" value="tRNA_synthFbeta"/>
    <property type="match status" value="1"/>
</dbReference>
<proteinExistence type="inferred from homology"/>
<dbReference type="PROSITE" id="PS51483">
    <property type="entry name" value="B5"/>
    <property type="match status" value="1"/>
</dbReference>
<keyword evidence="5 16" id="KW-0820">tRNA-binding</keyword>
<dbReference type="FunFam" id="2.40.50.140:FF:000045">
    <property type="entry name" value="Phenylalanine--tRNA ligase beta subunit"/>
    <property type="match status" value="1"/>
</dbReference>